<evidence type="ECO:0000256" key="6">
    <source>
        <dbReference type="RuleBase" id="RU003426"/>
    </source>
</evidence>
<dbReference type="SUPFAM" id="SSF53223">
    <property type="entry name" value="Aminoacid dehydrogenase-like, N-terminal domain"/>
    <property type="match status" value="1"/>
</dbReference>
<dbReference type="Gene3D" id="3.40.50.720">
    <property type="entry name" value="NAD(P)-binding Rossmann-like Domain"/>
    <property type="match status" value="1"/>
</dbReference>
<comment type="cofactor">
    <cofactor evidence="2">
        <name>Mg(2+)</name>
        <dbReference type="ChEBI" id="CHEBI:18420"/>
    </cofactor>
</comment>
<dbReference type="InterPro" id="IPR036291">
    <property type="entry name" value="NAD(P)-bd_dom_sf"/>
</dbReference>
<organism evidence="9 10">
    <name type="scientific">Glossina brevipalpis</name>
    <dbReference type="NCBI Taxonomy" id="37001"/>
    <lineage>
        <taxon>Eukaryota</taxon>
        <taxon>Metazoa</taxon>
        <taxon>Ecdysozoa</taxon>
        <taxon>Arthropoda</taxon>
        <taxon>Hexapoda</taxon>
        <taxon>Insecta</taxon>
        <taxon>Pterygota</taxon>
        <taxon>Neoptera</taxon>
        <taxon>Endopterygota</taxon>
        <taxon>Diptera</taxon>
        <taxon>Brachycera</taxon>
        <taxon>Muscomorpha</taxon>
        <taxon>Hippoboscoidea</taxon>
        <taxon>Glossinidae</taxon>
        <taxon>Glossina</taxon>
    </lineage>
</organism>
<dbReference type="PROSITE" id="PS00331">
    <property type="entry name" value="MALIC_ENZYMES"/>
    <property type="match status" value="1"/>
</dbReference>
<evidence type="ECO:0000256" key="1">
    <source>
        <dbReference type="ARBA" id="ARBA00001936"/>
    </source>
</evidence>
<dbReference type="InterPro" id="IPR012301">
    <property type="entry name" value="Malic_N_dom"/>
</dbReference>
<dbReference type="FunFam" id="3.40.50.10380:FF:000004">
    <property type="entry name" value="Malic enzyme"/>
    <property type="match status" value="1"/>
</dbReference>
<dbReference type="InterPro" id="IPR015884">
    <property type="entry name" value="Malic_enzyme_CS"/>
</dbReference>
<feature type="domain" description="Malic enzyme N-terminal" evidence="8">
    <location>
        <begin position="361"/>
        <end position="542"/>
    </location>
</feature>
<keyword evidence="10" id="KW-1185">Reference proteome</keyword>
<dbReference type="GO" id="GO:0006108">
    <property type="term" value="P:malate metabolic process"/>
    <property type="evidence" value="ECO:0007669"/>
    <property type="project" value="TreeGrafter"/>
</dbReference>
<dbReference type="GO" id="GO:0051287">
    <property type="term" value="F:NAD binding"/>
    <property type="evidence" value="ECO:0007669"/>
    <property type="project" value="InterPro"/>
</dbReference>
<dbReference type="InterPro" id="IPR037062">
    <property type="entry name" value="Malic_N_dom_sf"/>
</dbReference>
<proteinExistence type="inferred from homology"/>
<dbReference type="GO" id="GO:0004473">
    <property type="term" value="F:malate dehydrogenase (decarboxylating) (NADP+) activity"/>
    <property type="evidence" value="ECO:0007669"/>
    <property type="project" value="TreeGrafter"/>
</dbReference>
<dbReference type="InterPro" id="IPR046346">
    <property type="entry name" value="Aminoacid_DH-like_N_sf"/>
</dbReference>
<dbReference type="FunFam" id="3.40.50.720:FF:000060">
    <property type="entry name" value="Malic enzyme"/>
    <property type="match status" value="1"/>
</dbReference>
<dbReference type="GO" id="GO:0005739">
    <property type="term" value="C:mitochondrion"/>
    <property type="evidence" value="ECO:0007669"/>
    <property type="project" value="TreeGrafter"/>
</dbReference>
<keyword evidence="4 6" id="KW-0479">Metal-binding</keyword>
<dbReference type="InterPro" id="IPR012302">
    <property type="entry name" value="Malic_NAD-bd"/>
</dbReference>
<dbReference type="PANTHER" id="PTHR23406">
    <property type="entry name" value="MALIC ENZYME-RELATED"/>
    <property type="match status" value="1"/>
</dbReference>
<comment type="cofactor">
    <cofactor evidence="1">
        <name>Mn(2+)</name>
        <dbReference type="ChEBI" id="CHEBI:29035"/>
    </cofactor>
</comment>
<evidence type="ECO:0000256" key="3">
    <source>
        <dbReference type="ARBA" id="ARBA00008785"/>
    </source>
</evidence>
<dbReference type="NCBIfam" id="NF010052">
    <property type="entry name" value="PRK13529.1"/>
    <property type="match status" value="1"/>
</dbReference>
<dbReference type="Pfam" id="PF00390">
    <property type="entry name" value="malic"/>
    <property type="match status" value="1"/>
</dbReference>
<dbReference type="EnsemblMetazoa" id="GBRI039315-RA">
    <property type="protein sequence ID" value="GBRI039315-PA"/>
    <property type="gene ID" value="GBRI039315"/>
</dbReference>
<evidence type="ECO:0000313" key="10">
    <source>
        <dbReference type="Proteomes" id="UP000091820"/>
    </source>
</evidence>
<evidence type="ECO:0000256" key="5">
    <source>
        <dbReference type="ARBA" id="ARBA00023002"/>
    </source>
</evidence>
<dbReference type="PANTHER" id="PTHR23406:SF80">
    <property type="entry name" value="GH17657P-RELATED"/>
    <property type="match status" value="1"/>
</dbReference>
<keyword evidence="5 6" id="KW-0560">Oxidoreductase</keyword>
<dbReference type="VEuPathDB" id="VectorBase:GBRI039315"/>
<dbReference type="GO" id="GO:0046872">
    <property type="term" value="F:metal ion binding"/>
    <property type="evidence" value="ECO:0007669"/>
    <property type="project" value="UniProtKB-KW"/>
</dbReference>
<feature type="domain" description="Malic enzyme NAD-binding" evidence="7">
    <location>
        <begin position="552"/>
        <end position="806"/>
    </location>
</feature>
<dbReference type="SMART" id="SM01274">
    <property type="entry name" value="malic"/>
    <property type="match status" value="1"/>
</dbReference>
<name>A0A1A9X044_9MUSC</name>
<dbReference type="STRING" id="37001.A0A1A9X044"/>
<dbReference type="InterPro" id="IPR001891">
    <property type="entry name" value="Malic_OxRdtase"/>
</dbReference>
<evidence type="ECO:0000313" key="9">
    <source>
        <dbReference type="EnsemblMetazoa" id="GBRI039315-PA"/>
    </source>
</evidence>
<dbReference type="SUPFAM" id="SSF51735">
    <property type="entry name" value="NAD(P)-binding Rossmann-fold domains"/>
    <property type="match status" value="1"/>
</dbReference>
<protein>
    <recommendedName>
        <fullName evidence="6">Malic enzyme</fullName>
    </recommendedName>
</protein>
<evidence type="ECO:0000256" key="2">
    <source>
        <dbReference type="ARBA" id="ARBA00001946"/>
    </source>
</evidence>
<dbReference type="SMART" id="SM00919">
    <property type="entry name" value="Malic_M"/>
    <property type="match status" value="1"/>
</dbReference>
<reference evidence="10" key="1">
    <citation type="submission" date="2014-03" db="EMBL/GenBank/DDBJ databases">
        <authorList>
            <person name="Aksoy S."/>
            <person name="Warren W."/>
            <person name="Wilson R.K."/>
        </authorList>
    </citation>
    <scope>NUCLEOTIDE SEQUENCE [LARGE SCALE GENOMIC DNA]</scope>
    <source>
        <strain evidence="10">IAEA</strain>
    </source>
</reference>
<comment type="similarity">
    <text evidence="3 6">Belongs to the malic enzymes family.</text>
</comment>
<evidence type="ECO:0000256" key="4">
    <source>
        <dbReference type="ARBA" id="ARBA00022723"/>
    </source>
</evidence>
<sequence>MGIQYFQLLEMYYQNLRQLLVVHRCLRIGINPSDINPLAEIISNRQLPYQRKRQQLYYRLLPKYNQHYRQPIENVGKLQLISGDKAFIRTSKAVGNQGINISVNSTNKFSYSLAIKRACELFSSCYENTGTAAITALRLLPKKIHTTTARVERELWTNKKCWRVSTSGTSNVSKKVWTLYSDKYTTQSNNIMKQQYLKTKSETIKKQKSYGKANTKSFKLSILAQNIRKAFSETLDTVPLFKQTHGLFKGSALKYQQRFNYTKDCDGDQSDDRQLAPRDRMGFWGTGGGDIPGKICGIGRLRNKKYNKGLGFNFTERQLLGIHGLLPCVYEDDKKQIARCVALLDTFEKPLHKFMYLYTLSENNERLFFKVFASNIPKILPLVYTPVVGLACQNYSMIYSHHKGLFISIKDKGHVYDVLKNYPENAIRAIVVTDGERILGLGDLGANGMGIPIGKLALYVGLAGFKPEHCLPITLDVGTNNDTLLKDPLYIGLRQKRPKCEIFEEFIEEFMQAVVRRFGQNCLIQFEDFGNFNAFGLLAKYRDHYCTFNDDIQGTASVGAAGLLASTRIKGDKLSGKKFLFFGAGEACLGLANLLIKVMVEEGVSEADAKKLIWMFDSKGLIVKNRPKGGLTEYKEVFAQDHAPVDKLLDAVKTIKPAVLIGGSTIGGAFTPEILGLMAEYNETPIIFALSNPTHKAECTAEQAYTATKGKCLFASGSPFNPVKYNGKTYHTGQCNNSYCFPGIALGVVCSGMLTVPEDIFYITAQKLADLCDVEQDLKVGRLYPPLEKITTISLEIATHVMQYAFDNCLATLHPEPENKKEYIKNQMYKLDYPSAVPKTFDIKTK</sequence>
<dbReference type="Pfam" id="PF03949">
    <property type="entry name" value="Malic_M"/>
    <property type="match status" value="1"/>
</dbReference>
<evidence type="ECO:0000259" key="8">
    <source>
        <dbReference type="SMART" id="SM01274"/>
    </source>
</evidence>
<accession>A0A1A9X044</accession>
<evidence type="ECO:0000259" key="7">
    <source>
        <dbReference type="SMART" id="SM00919"/>
    </source>
</evidence>
<dbReference type="PRINTS" id="PR00072">
    <property type="entry name" value="MALOXRDTASE"/>
</dbReference>
<dbReference type="Gene3D" id="3.40.50.10380">
    <property type="entry name" value="Malic enzyme, N-terminal domain"/>
    <property type="match status" value="1"/>
</dbReference>
<dbReference type="AlphaFoldDB" id="A0A1A9X044"/>
<reference evidence="9" key="2">
    <citation type="submission" date="2020-05" db="UniProtKB">
        <authorList>
            <consortium name="EnsemblMetazoa"/>
        </authorList>
    </citation>
    <scope>IDENTIFICATION</scope>
    <source>
        <strain evidence="9">IAEA</strain>
    </source>
</reference>
<dbReference type="Proteomes" id="UP000091820">
    <property type="component" value="Unassembled WGS sequence"/>
</dbReference>
<dbReference type="CDD" id="cd05312">
    <property type="entry name" value="NAD_bind_1_malic_enz"/>
    <property type="match status" value="1"/>
</dbReference>